<proteinExistence type="predicted"/>
<dbReference type="Gene3D" id="3.30.300.250">
    <property type="match status" value="1"/>
</dbReference>
<dbReference type="PROSITE" id="PS51257">
    <property type="entry name" value="PROKAR_LIPOPROTEIN"/>
    <property type="match status" value="1"/>
</dbReference>
<evidence type="ECO:0000313" key="1">
    <source>
        <dbReference type="EMBL" id="PSV48379.1"/>
    </source>
</evidence>
<dbReference type="EMBL" id="PYOC01000002">
    <property type="protein sequence ID" value="PSV48379.1"/>
    <property type="molecule type" value="Genomic_DNA"/>
</dbReference>
<organism evidence="1 2">
    <name type="scientific">Photobacterium indicum</name>
    <dbReference type="NCBI Taxonomy" id="81447"/>
    <lineage>
        <taxon>Bacteria</taxon>
        <taxon>Pseudomonadati</taxon>
        <taxon>Pseudomonadota</taxon>
        <taxon>Gammaproteobacteria</taxon>
        <taxon>Vibrionales</taxon>
        <taxon>Vibrionaceae</taxon>
        <taxon>Photobacterium</taxon>
    </lineage>
</organism>
<evidence type="ECO:0000313" key="2">
    <source>
        <dbReference type="Proteomes" id="UP000241803"/>
    </source>
</evidence>
<dbReference type="AlphaFoldDB" id="A0A2T3LAM3"/>
<name>A0A2T3LAM3_9GAMM</name>
<dbReference type="Proteomes" id="UP000241803">
    <property type="component" value="Unassembled WGS sequence"/>
</dbReference>
<evidence type="ECO:0008006" key="3">
    <source>
        <dbReference type="Google" id="ProtNLM"/>
    </source>
</evidence>
<gene>
    <name evidence="1" type="ORF">C9J47_07590</name>
</gene>
<comment type="caution">
    <text evidence="1">The sequence shown here is derived from an EMBL/GenBank/DDBJ whole genome shotgun (WGS) entry which is preliminary data.</text>
</comment>
<sequence>MNYKRIINIVVVSILLAGCSSSKQNDLMAMNRLAKQHAQTINDAKHVAMKEGVEIVEAYAIGPTVVVTLQGNDLDGLKSWIRPTFCQQPKIKPLLEQGLQYVFRDQNGEEYLVDKTSC</sequence>
<accession>A0A2T3LAM3</accession>
<keyword evidence="2" id="KW-1185">Reference proteome</keyword>
<reference evidence="1 2" key="1">
    <citation type="submission" date="2018-03" db="EMBL/GenBank/DDBJ databases">
        <title>Whole genome sequencing of Histamine producing bacteria.</title>
        <authorList>
            <person name="Butler K."/>
        </authorList>
    </citation>
    <scope>NUCLEOTIDE SEQUENCE [LARGE SCALE GENOMIC DNA]</scope>
    <source>
        <strain evidence="1 2">ATCC 19614</strain>
    </source>
</reference>
<protein>
    <recommendedName>
        <fullName evidence="3">Lipoprotein</fullName>
    </recommendedName>
</protein>